<keyword evidence="1" id="KW-0812">Transmembrane</keyword>
<keyword evidence="1" id="KW-1133">Transmembrane helix</keyword>
<keyword evidence="3" id="KW-1185">Reference proteome</keyword>
<dbReference type="GeneID" id="54573976"/>
<reference evidence="2" key="1">
    <citation type="journal article" date="2020" name="Stud. Mycol.">
        <title>101 Dothideomycetes genomes: a test case for predicting lifestyles and emergence of pathogens.</title>
        <authorList>
            <person name="Haridas S."/>
            <person name="Albert R."/>
            <person name="Binder M."/>
            <person name="Bloem J."/>
            <person name="Labutti K."/>
            <person name="Salamov A."/>
            <person name="Andreopoulos B."/>
            <person name="Baker S."/>
            <person name="Barry K."/>
            <person name="Bills G."/>
            <person name="Bluhm B."/>
            <person name="Cannon C."/>
            <person name="Castanera R."/>
            <person name="Culley D."/>
            <person name="Daum C."/>
            <person name="Ezra D."/>
            <person name="Gonzalez J."/>
            <person name="Henrissat B."/>
            <person name="Kuo A."/>
            <person name="Liang C."/>
            <person name="Lipzen A."/>
            <person name="Lutzoni F."/>
            <person name="Magnuson J."/>
            <person name="Mondo S."/>
            <person name="Nolan M."/>
            <person name="Ohm R."/>
            <person name="Pangilinan J."/>
            <person name="Park H.-J."/>
            <person name="Ramirez L."/>
            <person name="Alfaro M."/>
            <person name="Sun H."/>
            <person name="Tritt A."/>
            <person name="Yoshinaga Y."/>
            <person name="Zwiers L.-H."/>
            <person name="Turgeon B."/>
            <person name="Goodwin S."/>
            <person name="Spatafora J."/>
            <person name="Crous P."/>
            <person name="Grigoriev I."/>
        </authorList>
    </citation>
    <scope>NUCLEOTIDE SEQUENCE</scope>
    <source>
        <strain evidence="2">CBS 122368</strain>
    </source>
</reference>
<feature type="transmembrane region" description="Helical" evidence="1">
    <location>
        <begin position="135"/>
        <end position="156"/>
    </location>
</feature>
<name>A0A6A6IR86_9PLEO</name>
<gene>
    <name evidence="2" type="ORF">BU26DRAFT_211087</name>
</gene>
<dbReference type="RefSeq" id="XP_033687890.1">
    <property type="nucleotide sequence ID" value="XM_033820646.1"/>
</dbReference>
<protein>
    <submittedName>
        <fullName evidence="2">Uncharacterized protein</fullName>
    </submittedName>
</protein>
<evidence type="ECO:0000313" key="3">
    <source>
        <dbReference type="Proteomes" id="UP000800094"/>
    </source>
</evidence>
<evidence type="ECO:0000313" key="2">
    <source>
        <dbReference type="EMBL" id="KAF2252886.1"/>
    </source>
</evidence>
<accession>A0A6A6IR86</accession>
<organism evidence="2 3">
    <name type="scientific">Trematosphaeria pertusa</name>
    <dbReference type="NCBI Taxonomy" id="390896"/>
    <lineage>
        <taxon>Eukaryota</taxon>
        <taxon>Fungi</taxon>
        <taxon>Dikarya</taxon>
        <taxon>Ascomycota</taxon>
        <taxon>Pezizomycotina</taxon>
        <taxon>Dothideomycetes</taxon>
        <taxon>Pleosporomycetidae</taxon>
        <taxon>Pleosporales</taxon>
        <taxon>Massarineae</taxon>
        <taxon>Trematosphaeriaceae</taxon>
        <taxon>Trematosphaeria</taxon>
    </lineage>
</organism>
<feature type="transmembrane region" description="Helical" evidence="1">
    <location>
        <begin position="112"/>
        <end position="129"/>
    </location>
</feature>
<dbReference type="EMBL" id="ML987191">
    <property type="protein sequence ID" value="KAF2252886.1"/>
    <property type="molecule type" value="Genomic_DNA"/>
</dbReference>
<sequence>MTPSPEAMEIAANATSSTTDGVLDDPDHDYYQESWFHSLITVLLCGVIITTVIVLFVPLAGLDNSKLSKGKQLVWLQPTANWIVWFPFAFLFGMMNVILFSLILGNLKWTALGFRVFIWLVSLGIYFVISFMNSFGYIMAFFLLISLYFGLSFLYAKRILAVS</sequence>
<proteinExistence type="predicted"/>
<keyword evidence="1" id="KW-0472">Membrane</keyword>
<evidence type="ECO:0000256" key="1">
    <source>
        <dbReference type="SAM" id="Phobius"/>
    </source>
</evidence>
<feature type="transmembrane region" description="Helical" evidence="1">
    <location>
        <begin position="39"/>
        <end position="62"/>
    </location>
</feature>
<feature type="transmembrane region" description="Helical" evidence="1">
    <location>
        <begin position="82"/>
        <end position="105"/>
    </location>
</feature>
<dbReference type="Proteomes" id="UP000800094">
    <property type="component" value="Unassembled WGS sequence"/>
</dbReference>
<dbReference type="AlphaFoldDB" id="A0A6A6IR86"/>